<dbReference type="Gene3D" id="3.40.980.10">
    <property type="entry name" value="MoaB/Mog-like domain"/>
    <property type="match status" value="1"/>
</dbReference>
<dbReference type="Gene3D" id="3.90.105.10">
    <property type="entry name" value="Molybdopterin biosynthesis moea protein, domain 2"/>
    <property type="match status" value="1"/>
</dbReference>
<evidence type="ECO:0000256" key="4">
    <source>
        <dbReference type="ARBA" id="ARBA00047317"/>
    </source>
</evidence>
<keyword evidence="5" id="KW-0501">Molybdenum cofactor biosynthesis</keyword>
<keyword evidence="8" id="KW-1185">Reference proteome</keyword>
<dbReference type="InterPro" id="IPR038987">
    <property type="entry name" value="MoeA-like"/>
</dbReference>
<comment type="cofactor">
    <cofactor evidence="5">
        <name>Mg(2+)</name>
        <dbReference type="ChEBI" id="CHEBI:18420"/>
    </cofactor>
</comment>
<dbReference type="SUPFAM" id="SSF63882">
    <property type="entry name" value="MoeA N-terminal region -like"/>
    <property type="match status" value="1"/>
</dbReference>
<dbReference type="InterPro" id="IPR036425">
    <property type="entry name" value="MoaB/Mog-like_dom_sf"/>
</dbReference>
<keyword evidence="5" id="KW-0479">Metal-binding</keyword>
<dbReference type="SMART" id="SM00852">
    <property type="entry name" value="MoCF_biosynth"/>
    <property type="match status" value="1"/>
</dbReference>
<evidence type="ECO:0000256" key="2">
    <source>
        <dbReference type="ARBA" id="ARBA00010763"/>
    </source>
</evidence>
<dbReference type="PANTHER" id="PTHR10192">
    <property type="entry name" value="MOLYBDOPTERIN BIOSYNTHESIS PROTEIN"/>
    <property type="match status" value="1"/>
</dbReference>
<evidence type="ECO:0000256" key="3">
    <source>
        <dbReference type="ARBA" id="ARBA00022505"/>
    </source>
</evidence>
<gene>
    <name evidence="7" type="ORF">GCM10023350_43200</name>
</gene>
<dbReference type="Pfam" id="PF00994">
    <property type="entry name" value="MoCF_biosynth"/>
    <property type="match status" value="1"/>
</dbReference>
<evidence type="ECO:0000313" key="7">
    <source>
        <dbReference type="EMBL" id="GAA4753294.1"/>
    </source>
</evidence>
<accession>A0ABP8ZDC7</accession>
<dbReference type="SUPFAM" id="SSF53218">
    <property type="entry name" value="Molybdenum cofactor biosynthesis proteins"/>
    <property type="match status" value="1"/>
</dbReference>
<dbReference type="EMBL" id="BAABKN010000028">
    <property type="protein sequence ID" value="GAA4753294.1"/>
    <property type="molecule type" value="Genomic_DNA"/>
</dbReference>
<comment type="pathway">
    <text evidence="5">Cofactor biosynthesis; molybdopterin biosynthesis.</text>
</comment>
<keyword evidence="3 5" id="KW-0500">Molybdenum</keyword>
<reference evidence="8" key="1">
    <citation type="journal article" date="2019" name="Int. J. Syst. Evol. Microbiol.">
        <title>The Global Catalogue of Microorganisms (GCM) 10K type strain sequencing project: providing services to taxonomists for standard genome sequencing and annotation.</title>
        <authorList>
            <consortium name="The Broad Institute Genomics Platform"/>
            <consortium name="The Broad Institute Genome Sequencing Center for Infectious Disease"/>
            <person name="Wu L."/>
            <person name="Ma J."/>
        </authorList>
    </citation>
    <scope>NUCLEOTIDE SEQUENCE [LARGE SCALE GENOMIC DNA]</scope>
    <source>
        <strain evidence="8">JCM 18532</strain>
    </source>
</reference>
<comment type="catalytic activity">
    <reaction evidence="4">
        <text>adenylyl-molybdopterin + molybdate = Mo-molybdopterin + AMP + H(+)</text>
        <dbReference type="Rhea" id="RHEA:35047"/>
        <dbReference type="ChEBI" id="CHEBI:15378"/>
        <dbReference type="ChEBI" id="CHEBI:36264"/>
        <dbReference type="ChEBI" id="CHEBI:62727"/>
        <dbReference type="ChEBI" id="CHEBI:71302"/>
        <dbReference type="ChEBI" id="CHEBI:456215"/>
        <dbReference type="EC" id="2.10.1.1"/>
    </reaction>
</comment>
<evidence type="ECO:0000256" key="1">
    <source>
        <dbReference type="ARBA" id="ARBA00002901"/>
    </source>
</evidence>
<keyword evidence="5" id="KW-0460">Magnesium</keyword>
<dbReference type="InterPro" id="IPR036688">
    <property type="entry name" value="MoeA_C_domain_IV_sf"/>
</dbReference>
<evidence type="ECO:0000256" key="5">
    <source>
        <dbReference type="RuleBase" id="RU365090"/>
    </source>
</evidence>
<dbReference type="Gene3D" id="2.170.190.11">
    <property type="entry name" value="Molybdopterin biosynthesis moea protein, domain 3"/>
    <property type="match status" value="1"/>
</dbReference>
<dbReference type="CDD" id="cd00887">
    <property type="entry name" value="MoeA"/>
    <property type="match status" value="1"/>
</dbReference>
<dbReference type="InterPro" id="IPR005110">
    <property type="entry name" value="MoeA_linker/N"/>
</dbReference>
<protein>
    <recommendedName>
        <fullName evidence="5">Molybdopterin molybdenumtransferase</fullName>
        <ecNumber evidence="5">2.10.1.1</ecNumber>
    </recommendedName>
</protein>
<comment type="caution">
    <text evidence="7">The sequence shown here is derived from an EMBL/GenBank/DDBJ whole genome shotgun (WGS) entry which is preliminary data.</text>
</comment>
<sequence length="340" mass="35025">MDGYAVSGPAPWRVVGRTLAGDAVADPLKAGQAVEIATGAVPPPGATAVLPYEHSQRRAEFLMGEARAGQHIRRRGEEFASGVELVPAGAVLGPVHLGLASAMGLDAIDVRRVPSVSAVITGAEVVSHGVPHENQVRDAVGPMLPGMVASAGGRFRDLVPIGDQARLLEEHLAARVDDIVLVTGASSAGPSDFLAPTLTSLGARQIVDSVGCRPGHPQSLWEWGDSFVVGLPGNPLAALAAFVTLAMPLLDRMGGRPLRGLEPHGVHRDFEDALRRSSAKRGQAATVLSPCRLTGGLLTSVGHDGSAMLRGSVNATGFAVTGPGVVGIAFHPFPWSLATP</sequence>
<dbReference type="Proteomes" id="UP001499882">
    <property type="component" value="Unassembled WGS sequence"/>
</dbReference>
<evidence type="ECO:0000259" key="6">
    <source>
        <dbReference type="SMART" id="SM00852"/>
    </source>
</evidence>
<comment type="function">
    <text evidence="1 5">Catalyzes the insertion of molybdate into adenylated molybdopterin with the concomitant release of AMP.</text>
</comment>
<dbReference type="Pfam" id="PF03453">
    <property type="entry name" value="MoeA_N"/>
    <property type="match status" value="1"/>
</dbReference>
<evidence type="ECO:0000313" key="8">
    <source>
        <dbReference type="Proteomes" id="UP001499882"/>
    </source>
</evidence>
<proteinExistence type="inferred from homology"/>
<dbReference type="InterPro" id="IPR036135">
    <property type="entry name" value="MoeA_linker/N_sf"/>
</dbReference>
<organism evidence="7 8">
    <name type="scientific">Nocardioides endophyticus</name>
    <dbReference type="NCBI Taxonomy" id="1353775"/>
    <lineage>
        <taxon>Bacteria</taxon>
        <taxon>Bacillati</taxon>
        <taxon>Actinomycetota</taxon>
        <taxon>Actinomycetes</taxon>
        <taxon>Propionibacteriales</taxon>
        <taxon>Nocardioidaceae</taxon>
        <taxon>Nocardioides</taxon>
    </lineage>
</organism>
<feature type="domain" description="MoaB/Mog" evidence="6">
    <location>
        <begin position="117"/>
        <end position="252"/>
    </location>
</feature>
<keyword evidence="5" id="KW-0808">Transferase</keyword>
<dbReference type="InterPro" id="IPR001453">
    <property type="entry name" value="MoaB/Mog_dom"/>
</dbReference>
<name>A0ABP8ZDC7_9ACTN</name>
<dbReference type="PANTHER" id="PTHR10192:SF5">
    <property type="entry name" value="GEPHYRIN"/>
    <property type="match status" value="1"/>
</dbReference>
<dbReference type="EC" id="2.10.1.1" evidence="5"/>
<comment type="similarity">
    <text evidence="2 5">Belongs to the MoeA family.</text>
</comment>
<dbReference type="Gene3D" id="2.40.340.10">
    <property type="entry name" value="MoeA, C-terminal, domain IV"/>
    <property type="match status" value="1"/>
</dbReference>